<dbReference type="PANTHER" id="PTHR30246:SF1">
    <property type="entry name" value="2-DEHYDRO-3-DEOXY-6-PHOSPHOGALACTONATE ALDOLASE-RELATED"/>
    <property type="match status" value="1"/>
</dbReference>
<dbReference type="Gene3D" id="3.20.20.70">
    <property type="entry name" value="Aldolase class I"/>
    <property type="match status" value="1"/>
</dbReference>
<evidence type="ECO:0000313" key="6">
    <source>
        <dbReference type="EMBL" id="NYD69873.1"/>
    </source>
</evidence>
<evidence type="ECO:0000256" key="4">
    <source>
        <dbReference type="ARBA" id="ARBA00023239"/>
    </source>
</evidence>
<evidence type="ECO:0000313" key="7">
    <source>
        <dbReference type="Proteomes" id="UP000549913"/>
    </source>
</evidence>
<dbReference type="InterPro" id="IPR013785">
    <property type="entry name" value="Aldolase_TIM"/>
</dbReference>
<dbReference type="Pfam" id="PF01081">
    <property type="entry name" value="Aldolase"/>
    <property type="match status" value="1"/>
</dbReference>
<dbReference type="InterPro" id="IPR000887">
    <property type="entry name" value="Aldlse_KDPG_KHG"/>
</dbReference>
<protein>
    <submittedName>
        <fullName evidence="6">2-dehydro-3-deoxyphosphogluconate aldolase/(4S)-4-hydroxy-2-oxoglutarate aldolase</fullName>
        <ecNumber evidence="6">4.1.2.14</ecNumber>
        <ecNumber evidence="6">4.1.3.42</ecNumber>
    </submittedName>
</protein>
<keyword evidence="5" id="KW-0119">Carbohydrate metabolism</keyword>
<dbReference type="CDD" id="cd00452">
    <property type="entry name" value="KDPG_aldolase"/>
    <property type="match status" value="1"/>
</dbReference>
<dbReference type="GO" id="GO:0106009">
    <property type="term" value="F:(4S)-4-hydroxy-2-oxoglutarate aldolase activity"/>
    <property type="evidence" value="ECO:0007669"/>
    <property type="project" value="UniProtKB-EC"/>
</dbReference>
<name>A0A852SK47_9MICO</name>
<dbReference type="GO" id="GO:0008675">
    <property type="term" value="F:2-dehydro-3-deoxy-phosphogluconate aldolase activity"/>
    <property type="evidence" value="ECO:0007669"/>
    <property type="project" value="UniProtKB-EC"/>
</dbReference>
<keyword evidence="4 6" id="KW-0456">Lyase</keyword>
<comment type="subunit">
    <text evidence="3">Homotrimer.</text>
</comment>
<dbReference type="AlphaFoldDB" id="A0A852SK47"/>
<reference evidence="6 7" key="1">
    <citation type="submission" date="2020-07" db="EMBL/GenBank/DDBJ databases">
        <title>Sequencing the genomes of 1000 actinobacteria strains.</title>
        <authorList>
            <person name="Klenk H.-P."/>
        </authorList>
    </citation>
    <scope>NUCLEOTIDE SEQUENCE [LARGE SCALE GENOMIC DNA]</scope>
    <source>
        <strain evidence="6 7">DSM 26474</strain>
    </source>
</reference>
<gene>
    <name evidence="6" type="ORF">BJ984_001031</name>
</gene>
<accession>A0A852SK47</accession>
<evidence type="ECO:0000256" key="3">
    <source>
        <dbReference type="ARBA" id="ARBA00011233"/>
    </source>
</evidence>
<dbReference type="RefSeq" id="WP_179547125.1">
    <property type="nucleotide sequence ID" value="NZ_BSEW01000001.1"/>
</dbReference>
<evidence type="ECO:0000256" key="2">
    <source>
        <dbReference type="ARBA" id="ARBA00006906"/>
    </source>
</evidence>
<keyword evidence="7" id="KW-1185">Reference proteome</keyword>
<dbReference type="SUPFAM" id="SSF51569">
    <property type="entry name" value="Aldolase"/>
    <property type="match status" value="1"/>
</dbReference>
<dbReference type="EMBL" id="JACCBM010000001">
    <property type="protein sequence ID" value="NYD69873.1"/>
    <property type="molecule type" value="Genomic_DNA"/>
</dbReference>
<dbReference type="PANTHER" id="PTHR30246">
    <property type="entry name" value="2-KETO-3-DEOXY-6-PHOSPHOGLUCONATE ALDOLASE"/>
    <property type="match status" value="1"/>
</dbReference>
<proteinExistence type="inferred from homology"/>
<comment type="pathway">
    <text evidence="1">Carbohydrate acid metabolism.</text>
</comment>
<dbReference type="EC" id="4.1.2.14" evidence="6"/>
<evidence type="ECO:0000256" key="1">
    <source>
        <dbReference type="ARBA" id="ARBA00004761"/>
    </source>
</evidence>
<comment type="caution">
    <text evidence="6">The sequence shown here is derived from an EMBL/GenBank/DDBJ whole genome shotgun (WGS) entry which is preliminary data.</text>
</comment>
<dbReference type="NCBIfam" id="TIGR01182">
    <property type="entry name" value="eda"/>
    <property type="match status" value="1"/>
</dbReference>
<dbReference type="EC" id="4.1.3.42" evidence="6"/>
<comment type="similarity">
    <text evidence="2">Belongs to the KHG/KDPG aldolase family.</text>
</comment>
<dbReference type="Proteomes" id="UP000549913">
    <property type="component" value="Unassembled WGS sequence"/>
</dbReference>
<sequence length="214" mass="22121">MLHKLVTLNHIIEDGTIVIVRLDDADEAYRAADAAIAGGIRAIEITLSTPGALRVIERLVETHGSAASIGAGTVLDGPSAYASISAGASFLVSPHLSREMIRTANRHQVPTISGAYTPTEIVESIEEGADIVKLFPAEIGPEYARAVLAPLAHVALMPAGGVSAANAKTWFDAGVAAVGVGSTITKAARPDGDYSRVTTAAADFLTAVRGARQR</sequence>
<organism evidence="6 7">
    <name type="scientific">Herbiconiux flava</name>
    <dbReference type="NCBI Taxonomy" id="881268"/>
    <lineage>
        <taxon>Bacteria</taxon>
        <taxon>Bacillati</taxon>
        <taxon>Actinomycetota</taxon>
        <taxon>Actinomycetes</taxon>
        <taxon>Micrococcales</taxon>
        <taxon>Microbacteriaceae</taxon>
        <taxon>Herbiconiux</taxon>
    </lineage>
</organism>
<evidence type="ECO:0000256" key="5">
    <source>
        <dbReference type="ARBA" id="ARBA00023277"/>
    </source>
</evidence>